<protein>
    <recommendedName>
        <fullName evidence="4">DUF1311 domain-containing protein</fullName>
    </recommendedName>
</protein>
<evidence type="ECO:0000313" key="2">
    <source>
        <dbReference type="EMBL" id="MFC3716824.1"/>
    </source>
</evidence>
<dbReference type="Proteomes" id="UP001595705">
    <property type="component" value="Unassembled WGS sequence"/>
</dbReference>
<evidence type="ECO:0000313" key="3">
    <source>
        <dbReference type="Proteomes" id="UP001595705"/>
    </source>
</evidence>
<gene>
    <name evidence="2" type="ORF">ACFONC_11745</name>
</gene>
<dbReference type="EMBL" id="JBHRYA010000007">
    <property type="protein sequence ID" value="MFC3716824.1"/>
    <property type="molecule type" value="Genomic_DNA"/>
</dbReference>
<keyword evidence="3" id="KW-1185">Reference proteome</keyword>
<proteinExistence type="predicted"/>
<evidence type="ECO:0000256" key="1">
    <source>
        <dbReference type="SAM" id="MobiDB-lite"/>
    </source>
</evidence>
<evidence type="ECO:0008006" key="4">
    <source>
        <dbReference type="Google" id="ProtNLM"/>
    </source>
</evidence>
<reference evidence="3" key="1">
    <citation type="journal article" date="2019" name="Int. J. Syst. Evol. Microbiol.">
        <title>The Global Catalogue of Microorganisms (GCM) 10K type strain sequencing project: providing services to taxonomists for standard genome sequencing and annotation.</title>
        <authorList>
            <consortium name="The Broad Institute Genomics Platform"/>
            <consortium name="The Broad Institute Genome Sequencing Center for Infectious Disease"/>
            <person name="Wu L."/>
            <person name="Ma J."/>
        </authorList>
    </citation>
    <scope>NUCLEOTIDE SEQUENCE [LARGE SCALE GENOMIC DNA]</scope>
    <source>
        <strain evidence="3">KCTC 42441</strain>
    </source>
</reference>
<comment type="caution">
    <text evidence="2">The sequence shown here is derived from an EMBL/GenBank/DDBJ whole genome shotgun (WGS) entry which is preliminary data.</text>
</comment>
<accession>A0ABV7XL99</accession>
<dbReference type="RefSeq" id="WP_386744259.1">
    <property type="nucleotide sequence ID" value="NZ_JBHRYA010000007.1"/>
</dbReference>
<feature type="region of interest" description="Disordered" evidence="1">
    <location>
        <begin position="19"/>
        <end position="39"/>
    </location>
</feature>
<sequence>MKTASAILLCLVLAGCSQEPQPRAPEPPVAAEPAPAPAPEAVATLGPKATRQELKHEAQKSHALGAQLWNELDAACRTDKAETLRIWREASRASEYWQDEVNATDLEKFDFDACDMMLVNTASRAMNCASSKYSTSFDVQKKKFFSEDQAMCEAALAGN</sequence>
<organism evidence="2 3">
    <name type="scientific">Luteimonas soli</name>
    <dbReference type="NCBI Taxonomy" id="1648966"/>
    <lineage>
        <taxon>Bacteria</taxon>
        <taxon>Pseudomonadati</taxon>
        <taxon>Pseudomonadota</taxon>
        <taxon>Gammaproteobacteria</taxon>
        <taxon>Lysobacterales</taxon>
        <taxon>Lysobacteraceae</taxon>
        <taxon>Luteimonas</taxon>
    </lineage>
</organism>
<name>A0ABV7XL99_9GAMM</name>
<feature type="compositionally biased region" description="Pro residues" evidence="1">
    <location>
        <begin position="22"/>
        <end position="38"/>
    </location>
</feature>
<dbReference type="PROSITE" id="PS51257">
    <property type="entry name" value="PROKAR_LIPOPROTEIN"/>
    <property type="match status" value="1"/>
</dbReference>